<keyword evidence="2" id="KW-1185">Reference proteome</keyword>
<dbReference type="EMBL" id="CP074347">
    <property type="protein sequence ID" value="USV03155.1"/>
    <property type="molecule type" value="Genomic_DNA"/>
</dbReference>
<gene>
    <name evidence="1" type="ORF">KFQ06_11885</name>
</gene>
<proteinExistence type="predicted"/>
<name>A0ABY5D0A6_9GAMM</name>
<evidence type="ECO:0000313" key="2">
    <source>
        <dbReference type="Proteomes" id="UP001056873"/>
    </source>
</evidence>
<organism evidence="1 2">
    <name type="scientific">Serratia entomophila</name>
    <dbReference type="NCBI Taxonomy" id="42906"/>
    <lineage>
        <taxon>Bacteria</taxon>
        <taxon>Pseudomonadati</taxon>
        <taxon>Pseudomonadota</taxon>
        <taxon>Gammaproteobacteria</taxon>
        <taxon>Enterobacterales</taxon>
        <taxon>Yersiniaceae</taxon>
        <taxon>Serratia</taxon>
    </lineage>
</organism>
<dbReference type="RefSeq" id="WP_234584575.1">
    <property type="nucleotide sequence ID" value="NZ_CAMIPG010000001.1"/>
</dbReference>
<reference evidence="1" key="1">
    <citation type="journal article" date="2022" name="BMC Genomics">
        <title>Genome sequence of the entomopathogenic Serratia entomophila isolate 626 and characterisation of the species specific itaconate degradation pathway.</title>
        <authorList>
            <person name="Vaughan A.L."/>
            <person name="Altermann E."/>
            <person name="Glare T.R."/>
            <person name="Hurst M.R.H."/>
        </authorList>
    </citation>
    <scope>NUCLEOTIDE SEQUENCE</scope>
    <source>
        <strain evidence="1">626</strain>
    </source>
</reference>
<accession>A0ABY5D0A6</accession>
<sequence>MKTINRFWALLSELLIEKAEDAVPESSAQAESHGALPPRIERSVPLADRFLFM</sequence>
<evidence type="ECO:0000313" key="1">
    <source>
        <dbReference type="EMBL" id="USV03155.1"/>
    </source>
</evidence>
<dbReference type="Proteomes" id="UP001056873">
    <property type="component" value="Chromosome"/>
</dbReference>
<dbReference type="GeneID" id="75022724"/>
<protein>
    <submittedName>
        <fullName evidence="1">Uncharacterized protein</fullName>
    </submittedName>
</protein>